<gene>
    <name evidence="1" type="ORF">FEAC_10150</name>
</gene>
<dbReference type="STRING" id="1121877.FEAC_10150"/>
<reference evidence="1 2" key="1">
    <citation type="submission" date="2015-01" db="EMBL/GenBank/DDBJ databases">
        <title>Draft genome of the acidophilic iron oxidizer Ferrimicrobium acidiphilum strain T23.</title>
        <authorList>
            <person name="Poehlein A."/>
            <person name="Eisen S."/>
            <person name="Schloemann M."/>
            <person name="Johnson B.D."/>
            <person name="Daniel R."/>
            <person name="Muehling M."/>
        </authorList>
    </citation>
    <scope>NUCLEOTIDE SEQUENCE [LARGE SCALE GENOMIC DNA]</scope>
    <source>
        <strain evidence="1 2">T23</strain>
    </source>
</reference>
<proteinExistence type="predicted"/>
<dbReference type="EMBL" id="JXUW01000006">
    <property type="protein sequence ID" value="KJE77301.1"/>
    <property type="molecule type" value="Genomic_DNA"/>
</dbReference>
<accession>A0A0D8FW36</accession>
<protein>
    <submittedName>
        <fullName evidence="1">Uncharacterized protein</fullName>
    </submittedName>
</protein>
<comment type="caution">
    <text evidence="1">The sequence shown here is derived from an EMBL/GenBank/DDBJ whole genome shotgun (WGS) entry which is preliminary data.</text>
</comment>
<dbReference type="Proteomes" id="UP000032336">
    <property type="component" value="Unassembled WGS sequence"/>
</dbReference>
<evidence type="ECO:0000313" key="1">
    <source>
        <dbReference type="EMBL" id="KJE77301.1"/>
    </source>
</evidence>
<dbReference type="AlphaFoldDB" id="A0A0D8FW36"/>
<keyword evidence="2" id="KW-1185">Reference proteome</keyword>
<organism evidence="1 2">
    <name type="scientific">Ferrimicrobium acidiphilum DSM 19497</name>
    <dbReference type="NCBI Taxonomy" id="1121877"/>
    <lineage>
        <taxon>Bacteria</taxon>
        <taxon>Bacillati</taxon>
        <taxon>Actinomycetota</taxon>
        <taxon>Acidimicrobiia</taxon>
        <taxon>Acidimicrobiales</taxon>
        <taxon>Acidimicrobiaceae</taxon>
        <taxon>Ferrimicrobium</taxon>
    </lineage>
</organism>
<evidence type="ECO:0000313" key="2">
    <source>
        <dbReference type="Proteomes" id="UP000032336"/>
    </source>
</evidence>
<name>A0A0D8FW36_9ACTN</name>
<sequence>MGQPQKPSPPKTTIFIFPLFHSGVVTVNCKLCMLRLTDQSMKLNTISYHKYHLTQGIDVLVDSKIMGRSQPLGKPTSLCVSPTRDNGTVNRCVDHGIRIRDNHATLVISPRQATGDNSRNHEVPLVPEPLRQSKTLKPVKPASTNLVTQVRLTR</sequence>